<reference evidence="6 7" key="1">
    <citation type="journal article" date="2014" name="Science">
        <title>Plant genetics. Early allopolyploid evolution in the post-Neolithic Brassica napus oilseed genome.</title>
        <authorList>
            <person name="Chalhoub B."/>
            <person name="Denoeud F."/>
            <person name="Liu S."/>
            <person name="Parkin I.A."/>
            <person name="Tang H."/>
            <person name="Wang X."/>
            <person name="Chiquet J."/>
            <person name="Belcram H."/>
            <person name="Tong C."/>
            <person name="Samans B."/>
            <person name="Correa M."/>
            <person name="Da Silva C."/>
            <person name="Just J."/>
            <person name="Falentin C."/>
            <person name="Koh C.S."/>
            <person name="Le Clainche I."/>
            <person name="Bernard M."/>
            <person name="Bento P."/>
            <person name="Noel B."/>
            <person name="Labadie K."/>
            <person name="Alberti A."/>
            <person name="Charles M."/>
            <person name="Arnaud D."/>
            <person name="Guo H."/>
            <person name="Daviaud C."/>
            <person name="Alamery S."/>
            <person name="Jabbari K."/>
            <person name="Zhao M."/>
            <person name="Edger P.P."/>
            <person name="Chelaifa H."/>
            <person name="Tack D."/>
            <person name="Lassalle G."/>
            <person name="Mestiri I."/>
            <person name="Schnel N."/>
            <person name="Le Paslier M.C."/>
            <person name="Fan G."/>
            <person name="Renault V."/>
            <person name="Bayer P.E."/>
            <person name="Golicz A.A."/>
            <person name="Manoli S."/>
            <person name="Lee T.H."/>
            <person name="Thi V.H."/>
            <person name="Chalabi S."/>
            <person name="Hu Q."/>
            <person name="Fan C."/>
            <person name="Tollenaere R."/>
            <person name="Lu Y."/>
            <person name="Battail C."/>
            <person name="Shen J."/>
            <person name="Sidebottom C.H."/>
            <person name="Wang X."/>
            <person name="Canaguier A."/>
            <person name="Chauveau A."/>
            <person name="Berard A."/>
            <person name="Deniot G."/>
            <person name="Guan M."/>
            <person name="Liu Z."/>
            <person name="Sun F."/>
            <person name="Lim Y.P."/>
            <person name="Lyons E."/>
            <person name="Town C.D."/>
            <person name="Bancroft I."/>
            <person name="Wang X."/>
            <person name="Meng J."/>
            <person name="Ma J."/>
            <person name="Pires J.C."/>
            <person name="King G.J."/>
            <person name="Brunel D."/>
            <person name="Delourme R."/>
            <person name="Renard M."/>
            <person name="Aury J.M."/>
            <person name="Adams K.L."/>
            <person name="Batley J."/>
            <person name="Snowdon R.J."/>
            <person name="Tost J."/>
            <person name="Edwards D."/>
            <person name="Zhou Y."/>
            <person name="Hua W."/>
            <person name="Sharpe A.G."/>
            <person name="Paterson A.H."/>
            <person name="Guan C."/>
            <person name="Wincker P."/>
        </authorList>
    </citation>
    <scope>NUCLEOTIDE SEQUENCE [LARGE SCALE GENOMIC DNA]</scope>
    <source>
        <strain evidence="7">cv. Darmor-bzh</strain>
    </source>
</reference>
<accession>A0A078IW85</accession>
<dbReference type="PaxDb" id="3708-A0A078IW85"/>
<dbReference type="PANTHER" id="PTHR32401:SF27">
    <property type="entry name" value="(RAPE) HYPOTHETICAL PROTEIN"/>
    <property type="match status" value="1"/>
</dbReference>
<keyword evidence="3" id="KW-0472">Membrane</keyword>
<sequence length="360" mass="39267">MAFFKALAFLLVLSFEIHKTTAAADADADSSFSFNGFAKSPAFEKNIALFRDSKLVNGGGSSIQLTGSVSRSEGRVLYKKPITLFQGTTTTKDRNFSGSFSTSFSFSMMSSSSKEIGSVLAFVMVPSGLDLRLFGRKDNTSSGLGFLLRNEVVAVEFGVSKRGNRVGVLVGRPGSARIRNLSSFGGHFDGGKKLSCWIDYEASSKRIEVRLSVSNALKPVDPLVSYSVDLAKIWKGKKFMVGLTSANGNSSKPHYLHSWSFKLRHPSMRIHSQPLDPNAVSKTVKEVEVKKKKKTVEVKGKKRKCVWRMLSALVLGAVCGTLGAMLALYLWTMCGNRRSMAVVPEECATEKSVVDEEAKN</sequence>
<gene>
    <name evidence="6" type="primary">BnaAnng14010D</name>
    <name evidence="6" type="ORF">GSBRNA2T00017511001</name>
</gene>
<dbReference type="GO" id="GO:0030246">
    <property type="term" value="F:carbohydrate binding"/>
    <property type="evidence" value="ECO:0007669"/>
    <property type="project" value="UniProtKB-KW"/>
</dbReference>
<keyword evidence="3" id="KW-0812">Transmembrane</keyword>
<evidence type="ECO:0000256" key="2">
    <source>
        <dbReference type="ARBA" id="ARBA00022734"/>
    </source>
</evidence>
<evidence type="ECO:0000259" key="5">
    <source>
        <dbReference type="Pfam" id="PF00139"/>
    </source>
</evidence>
<dbReference type="Pfam" id="PF00139">
    <property type="entry name" value="Lectin_legB"/>
    <property type="match status" value="1"/>
</dbReference>
<feature type="signal peptide" evidence="4">
    <location>
        <begin position="1"/>
        <end position="22"/>
    </location>
</feature>
<keyword evidence="7" id="KW-1185">Reference proteome</keyword>
<evidence type="ECO:0000313" key="6">
    <source>
        <dbReference type="EMBL" id="CDY55910.1"/>
    </source>
</evidence>
<keyword evidence="4" id="KW-0732">Signal</keyword>
<dbReference type="STRING" id="3708.A0A078IW85"/>
<dbReference type="PANTHER" id="PTHR32401">
    <property type="entry name" value="CONCANAVALIN A-LIKE LECTIN FAMILY PROTEIN"/>
    <property type="match status" value="1"/>
</dbReference>
<evidence type="ECO:0000256" key="3">
    <source>
        <dbReference type="SAM" id="Phobius"/>
    </source>
</evidence>
<dbReference type="InterPro" id="IPR050258">
    <property type="entry name" value="Leguminous_Lectin"/>
</dbReference>
<proteinExistence type="inferred from homology"/>
<dbReference type="AlphaFoldDB" id="A0A078IW85"/>
<evidence type="ECO:0000256" key="1">
    <source>
        <dbReference type="ARBA" id="ARBA00007606"/>
    </source>
</evidence>
<dbReference type="InterPro" id="IPR013320">
    <property type="entry name" value="ConA-like_dom_sf"/>
</dbReference>
<evidence type="ECO:0000256" key="4">
    <source>
        <dbReference type="SAM" id="SignalP"/>
    </source>
</evidence>
<dbReference type="CDD" id="cd06899">
    <property type="entry name" value="lectin_legume_LecRK_Arcelin_ConA"/>
    <property type="match status" value="1"/>
</dbReference>
<keyword evidence="3" id="KW-1133">Transmembrane helix</keyword>
<comment type="similarity">
    <text evidence="1">Belongs to the leguminous lectin family.</text>
</comment>
<feature type="chain" id="PRO_5001738558" evidence="4">
    <location>
        <begin position="23"/>
        <end position="360"/>
    </location>
</feature>
<evidence type="ECO:0000313" key="7">
    <source>
        <dbReference type="Proteomes" id="UP000028999"/>
    </source>
</evidence>
<name>A0A078IW85_BRANA</name>
<dbReference type="Gramene" id="CDY55910">
    <property type="protein sequence ID" value="CDY55910"/>
    <property type="gene ID" value="GSBRNA2T00017511001"/>
</dbReference>
<dbReference type="SUPFAM" id="SSF49899">
    <property type="entry name" value="Concanavalin A-like lectins/glucanases"/>
    <property type="match status" value="1"/>
</dbReference>
<dbReference type="OMA" id="WKGGEVM"/>
<organism evidence="6 7">
    <name type="scientific">Brassica napus</name>
    <name type="common">Rape</name>
    <dbReference type="NCBI Taxonomy" id="3708"/>
    <lineage>
        <taxon>Eukaryota</taxon>
        <taxon>Viridiplantae</taxon>
        <taxon>Streptophyta</taxon>
        <taxon>Embryophyta</taxon>
        <taxon>Tracheophyta</taxon>
        <taxon>Spermatophyta</taxon>
        <taxon>Magnoliopsida</taxon>
        <taxon>eudicotyledons</taxon>
        <taxon>Gunneridae</taxon>
        <taxon>Pentapetalae</taxon>
        <taxon>rosids</taxon>
        <taxon>malvids</taxon>
        <taxon>Brassicales</taxon>
        <taxon>Brassicaceae</taxon>
        <taxon>Brassiceae</taxon>
        <taxon>Brassica</taxon>
    </lineage>
</organism>
<feature type="transmembrane region" description="Helical" evidence="3">
    <location>
        <begin position="306"/>
        <end position="331"/>
    </location>
</feature>
<dbReference type="Gene3D" id="2.60.120.200">
    <property type="match status" value="1"/>
</dbReference>
<protein>
    <submittedName>
        <fullName evidence="6">BnaAnng14010D protein</fullName>
    </submittedName>
</protein>
<dbReference type="EMBL" id="LK033438">
    <property type="protein sequence ID" value="CDY55910.1"/>
    <property type="molecule type" value="Genomic_DNA"/>
</dbReference>
<dbReference type="Proteomes" id="UP000028999">
    <property type="component" value="Unassembled WGS sequence"/>
</dbReference>
<dbReference type="InterPro" id="IPR001220">
    <property type="entry name" value="Legume_lectin_dom"/>
</dbReference>
<keyword evidence="2" id="KW-0430">Lectin</keyword>
<feature type="domain" description="Legume lectin" evidence="5">
    <location>
        <begin position="30"/>
        <end position="275"/>
    </location>
</feature>